<dbReference type="EMBL" id="CANTFL010000442">
    <property type="protein sequence ID" value="CAI5722626.1"/>
    <property type="molecule type" value="Genomic_DNA"/>
</dbReference>
<sequence length="402" mass="43810">MTSAVELVRRQQQLRERAATHAGVLDQLAKVCADAHGAAAALDVADVTDHLARTVTAMQKSLRLVGQNVGAILQDDEQMRELCACVKQADARALEALQLSSAALLDAPHEAPCGTTGRQRTAHGSGDDSAVFCGRRETSKLVVSRSDAENVRNVMVVAESMCTTMDHALGTITDDELVLASQLSLDIAQKLLEAGQALFTSLGDDERRKVRASERGDRITIDEVEDEEVKGAGTRQLADTIHDDRQRRSEKIDQEVKHVAVLRTYVVDLYTWTRQKAVEHPFVAGAVTVTGLPFIGLAMPVACFVAAALVAEKYYPEHTKLAVDISVNFVQMSKLWWLLLKVAARQISVVATECFTSWHEYASANGYMATGLEMVSTGCNLGFVGASYLYRMTVGFTKQVLQ</sequence>
<feature type="transmembrane region" description="Helical" evidence="1">
    <location>
        <begin position="282"/>
        <end position="311"/>
    </location>
</feature>
<proteinExistence type="predicted"/>
<organism evidence="2 3">
    <name type="scientific">Hyaloperonospora brassicae</name>
    <name type="common">Brassica downy mildew</name>
    <name type="synonym">Peronospora brassicae</name>
    <dbReference type="NCBI Taxonomy" id="162125"/>
    <lineage>
        <taxon>Eukaryota</taxon>
        <taxon>Sar</taxon>
        <taxon>Stramenopiles</taxon>
        <taxon>Oomycota</taxon>
        <taxon>Peronosporomycetes</taxon>
        <taxon>Peronosporales</taxon>
        <taxon>Peronosporaceae</taxon>
        <taxon>Hyaloperonospora</taxon>
    </lineage>
</organism>
<dbReference type="Proteomes" id="UP001162031">
    <property type="component" value="Unassembled WGS sequence"/>
</dbReference>
<keyword evidence="3" id="KW-1185">Reference proteome</keyword>
<keyword evidence="1" id="KW-0472">Membrane</keyword>
<keyword evidence="1" id="KW-0812">Transmembrane</keyword>
<comment type="caution">
    <text evidence="2">The sequence shown here is derived from an EMBL/GenBank/DDBJ whole genome shotgun (WGS) entry which is preliminary data.</text>
</comment>
<dbReference type="AlphaFoldDB" id="A0AAV0TIP7"/>
<evidence type="ECO:0000313" key="3">
    <source>
        <dbReference type="Proteomes" id="UP001162031"/>
    </source>
</evidence>
<keyword evidence="1" id="KW-1133">Transmembrane helix</keyword>
<accession>A0AAV0TIP7</accession>
<reference evidence="2" key="1">
    <citation type="submission" date="2022-12" db="EMBL/GenBank/DDBJ databases">
        <authorList>
            <person name="Webb A."/>
        </authorList>
    </citation>
    <scope>NUCLEOTIDE SEQUENCE</scope>
    <source>
        <strain evidence="2">Hp1</strain>
    </source>
</reference>
<evidence type="ECO:0000256" key="1">
    <source>
        <dbReference type="SAM" id="Phobius"/>
    </source>
</evidence>
<protein>
    <submittedName>
        <fullName evidence="2">Uncharacterized protein</fullName>
    </submittedName>
</protein>
<name>A0AAV0TIP7_HYABA</name>
<gene>
    <name evidence="2" type="ORF">HBR001_LOCUS2916</name>
</gene>
<evidence type="ECO:0000313" key="2">
    <source>
        <dbReference type="EMBL" id="CAI5722626.1"/>
    </source>
</evidence>